<dbReference type="InterPro" id="IPR014014">
    <property type="entry name" value="RNA_helicase_DEAD_Q_motif"/>
</dbReference>
<keyword evidence="6" id="KW-0694">RNA-binding</keyword>
<feature type="compositionally biased region" description="Gly residues" evidence="11">
    <location>
        <begin position="42"/>
        <end position="52"/>
    </location>
</feature>
<evidence type="ECO:0000259" key="14">
    <source>
        <dbReference type="PROSITE" id="PS51195"/>
    </source>
</evidence>
<dbReference type="InterPro" id="IPR027417">
    <property type="entry name" value="P-loop_NTPase"/>
</dbReference>
<dbReference type="Gene3D" id="3.40.50.300">
    <property type="entry name" value="P-loop containing nucleotide triphosphate hydrolases"/>
    <property type="match status" value="2"/>
</dbReference>
<comment type="catalytic activity">
    <reaction evidence="8">
        <text>ATP + H2O = ADP + phosphate + H(+)</text>
        <dbReference type="Rhea" id="RHEA:13065"/>
        <dbReference type="ChEBI" id="CHEBI:15377"/>
        <dbReference type="ChEBI" id="CHEBI:15378"/>
        <dbReference type="ChEBI" id="CHEBI:30616"/>
        <dbReference type="ChEBI" id="CHEBI:43474"/>
        <dbReference type="ChEBI" id="CHEBI:456216"/>
        <dbReference type="EC" id="3.6.4.13"/>
    </reaction>
</comment>
<dbReference type="Proteomes" id="UP000472267">
    <property type="component" value="Unassembled WGS sequence"/>
</dbReference>
<reference evidence="15" key="2">
    <citation type="submission" date="2025-09" db="UniProtKB">
        <authorList>
            <consortium name="Ensembl"/>
        </authorList>
    </citation>
    <scope>IDENTIFICATION</scope>
</reference>
<feature type="short sequence motif" description="Q motif" evidence="9">
    <location>
        <begin position="109"/>
        <end position="137"/>
    </location>
</feature>
<dbReference type="InterPro" id="IPR001650">
    <property type="entry name" value="Helicase_C-like"/>
</dbReference>
<evidence type="ECO:0000256" key="8">
    <source>
        <dbReference type="ARBA" id="ARBA00047984"/>
    </source>
</evidence>
<dbReference type="InterPro" id="IPR000629">
    <property type="entry name" value="RNA-helicase_DEAD-box_CS"/>
</dbReference>
<reference evidence="15" key="1">
    <citation type="submission" date="2025-08" db="UniProtKB">
        <authorList>
            <consortium name="Ensembl"/>
        </authorList>
    </citation>
    <scope>IDENTIFICATION</scope>
</reference>
<evidence type="ECO:0000256" key="6">
    <source>
        <dbReference type="ARBA" id="ARBA00022884"/>
    </source>
</evidence>
<evidence type="ECO:0000256" key="10">
    <source>
        <dbReference type="RuleBase" id="RU000492"/>
    </source>
</evidence>
<evidence type="ECO:0000256" key="3">
    <source>
        <dbReference type="ARBA" id="ARBA00022801"/>
    </source>
</evidence>
<sequence>MSFDAGGWNTAKDAYSSFGNNRGKSAFFNDRGNANRGRFDHGGFGGGGGGGNSRWVEESRDDGDWSKPTARNERLEHELFSGSNTGINFEKYDDIPVEATGQNCPHHIESFQDVDMGEIIMGNIALSRYTRPTPVQKYAIPIVKSKRDLMACAQTGSGKTAAFLLPILSQIYTDGPGEALNAAKENGKYGRRKQYPISLVLAPTRELALQIYDEARKFSYRSRVRPCVVYGGADIGQQIRDLERGCHLLVATPGRLVDMMERGKIGLDYCKYLVLDEADRMLDMGFEPQIRRIVEQDTMPHKGIRQTMMFSATFPKEIQILARDFLEEYIFLAVGRVGSTSENITQKVVWVEESDKRSFLLDLLSATGKDSLTLVFVETKKGADALEDFLYREGYACTSIHGDRSQRDREEALSQFRSGKCPILVATAVAARGLDISNVKHVINFDLPSDIEEYVHRIGRTGRVGNLGLATSFFNDKNGNITKDLLDILVEAKQEVPSWLESLAYEHHRRRGVGCRAFKSALFNNNARPPSVSRFSGGFGARDYRQTAAGGNAGGFGGRGGRNQAGHGGNRGFGGGEDPAVTGSGSTRTSSPSFSFFLSSSSSGGFGNFYTSDGYGGNYSHSQVDWWGN</sequence>
<evidence type="ECO:0000256" key="7">
    <source>
        <dbReference type="ARBA" id="ARBA00024358"/>
    </source>
</evidence>
<evidence type="ECO:0000313" key="16">
    <source>
        <dbReference type="Proteomes" id="UP000472267"/>
    </source>
</evidence>
<dbReference type="FunFam" id="3.40.50.300:FF:000160">
    <property type="entry name" value="ATP-dependent RNA helicase DDX3X"/>
    <property type="match status" value="1"/>
</dbReference>
<evidence type="ECO:0000256" key="9">
    <source>
        <dbReference type="PROSITE-ProRule" id="PRU00552"/>
    </source>
</evidence>
<evidence type="ECO:0000256" key="2">
    <source>
        <dbReference type="ARBA" id="ARBA00022741"/>
    </source>
</evidence>
<dbReference type="SUPFAM" id="SSF52540">
    <property type="entry name" value="P-loop containing nucleoside triphosphate hydrolases"/>
    <property type="match status" value="1"/>
</dbReference>
<evidence type="ECO:0000256" key="5">
    <source>
        <dbReference type="ARBA" id="ARBA00022840"/>
    </source>
</evidence>
<comment type="similarity">
    <text evidence="7">Belongs to the DEAD box helicase family. DDX3/DED1 subfamily.</text>
</comment>
<keyword evidence="16" id="KW-1185">Reference proteome</keyword>
<feature type="compositionally biased region" description="Basic and acidic residues" evidence="11">
    <location>
        <begin position="55"/>
        <end position="68"/>
    </location>
</feature>
<dbReference type="PROSITE" id="PS51195">
    <property type="entry name" value="Q_MOTIF"/>
    <property type="match status" value="1"/>
</dbReference>
<dbReference type="GO" id="GO:0005524">
    <property type="term" value="F:ATP binding"/>
    <property type="evidence" value="ECO:0007669"/>
    <property type="project" value="UniProtKB-KW"/>
</dbReference>
<dbReference type="Pfam" id="PF00271">
    <property type="entry name" value="Helicase_C"/>
    <property type="match status" value="1"/>
</dbReference>
<dbReference type="CDD" id="cd18051">
    <property type="entry name" value="DEADc_DDX3"/>
    <property type="match status" value="1"/>
</dbReference>
<dbReference type="SMART" id="SM00487">
    <property type="entry name" value="DEXDc"/>
    <property type="match status" value="1"/>
</dbReference>
<evidence type="ECO:0000256" key="4">
    <source>
        <dbReference type="ARBA" id="ARBA00022806"/>
    </source>
</evidence>
<accession>A0A672J139</accession>
<proteinExistence type="inferred from homology"/>
<evidence type="ECO:0000256" key="1">
    <source>
        <dbReference type="ARBA" id="ARBA00012552"/>
    </source>
</evidence>
<dbReference type="EC" id="3.6.4.13" evidence="1"/>
<organism evidence="15 16">
    <name type="scientific">Salarias fasciatus</name>
    <name type="common">Jewelled blenny</name>
    <name type="synonym">Blennius fasciatus</name>
    <dbReference type="NCBI Taxonomy" id="181472"/>
    <lineage>
        <taxon>Eukaryota</taxon>
        <taxon>Metazoa</taxon>
        <taxon>Chordata</taxon>
        <taxon>Craniata</taxon>
        <taxon>Vertebrata</taxon>
        <taxon>Euteleostomi</taxon>
        <taxon>Actinopterygii</taxon>
        <taxon>Neopterygii</taxon>
        <taxon>Teleostei</taxon>
        <taxon>Neoteleostei</taxon>
        <taxon>Acanthomorphata</taxon>
        <taxon>Ovalentaria</taxon>
        <taxon>Blenniimorphae</taxon>
        <taxon>Blenniiformes</taxon>
        <taxon>Blennioidei</taxon>
        <taxon>Blenniidae</taxon>
        <taxon>Salariinae</taxon>
        <taxon>Salarias</taxon>
    </lineage>
</organism>
<dbReference type="PANTHER" id="PTHR47958">
    <property type="entry name" value="ATP-DEPENDENT RNA HELICASE DBP3"/>
    <property type="match status" value="1"/>
</dbReference>
<gene>
    <name evidence="15" type="primary">LOC115384223</name>
</gene>
<protein>
    <recommendedName>
        <fullName evidence="1">RNA helicase</fullName>
        <ecNumber evidence="1">3.6.4.13</ecNumber>
    </recommendedName>
</protein>
<feature type="compositionally biased region" description="Gly residues" evidence="11">
    <location>
        <begin position="551"/>
        <end position="577"/>
    </location>
</feature>
<dbReference type="CDD" id="cd18787">
    <property type="entry name" value="SF2_C_DEAD"/>
    <property type="match status" value="1"/>
</dbReference>
<dbReference type="AlphaFoldDB" id="A0A672J139"/>
<dbReference type="GO" id="GO:0016787">
    <property type="term" value="F:hydrolase activity"/>
    <property type="evidence" value="ECO:0007669"/>
    <property type="project" value="UniProtKB-KW"/>
</dbReference>
<keyword evidence="5 10" id="KW-0067">ATP-binding</keyword>
<dbReference type="InterPro" id="IPR014001">
    <property type="entry name" value="Helicase_ATP-bd"/>
</dbReference>
<evidence type="ECO:0000259" key="13">
    <source>
        <dbReference type="PROSITE" id="PS51194"/>
    </source>
</evidence>
<feature type="region of interest" description="Disordered" evidence="11">
    <location>
        <begin position="41"/>
        <end position="68"/>
    </location>
</feature>
<dbReference type="PROSITE" id="PS00039">
    <property type="entry name" value="DEAD_ATP_HELICASE"/>
    <property type="match status" value="1"/>
</dbReference>
<feature type="region of interest" description="Disordered" evidence="11">
    <location>
        <begin position="550"/>
        <end position="587"/>
    </location>
</feature>
<feature type="domain" description="Helicase ATP-binding" evidence="12">
    <location>
        <begin position="140"/>
        <end position="332"/>
    </location>
</feature>
<dbReference type="PROSITE" id="PS51194">
    <property type="entry name" value="HELICASE_CTER"/>
    <property type="match status" value="1"/>
</dbReference>
<dbReference type="Pfam" id="PF00270">
    <property type="entry name" value="DEAD"/>
    <property type="match status" value="1"/>
</dbReference>
<dbReference type="GO" id="GO:0003724">
    <property type="term" value="F:RNA helicase activity"/>
    <property type="evidence" value="ECO:0007669"/>
    <property type="project" value="UniProtKB-EC"/>
</dbReference>
<dbReference type="GO" id="GO:0003723">
    <property type="term" value="F:RNA binding"/>
    <property type="evidence" value="ECO:0007669"/>
    <property type="project" value="UniProtKB-KW"/>
</dbReference>
<dbReference type="Ensembl" id="ENSSFAT00005049531.1">
    <property type="protein sequence ID" value="ENSSFAP00005047923.1"/>
    <property type="gene ID" value="ENSSFAG00005021862.1"/>
</dbReference>
<dbReference type="SMART" id="SM00490">
    <property type="entry name" value="HELICc"/>
    <property type="match status" value="1"/>
</dbReference>
<keyword evidence="3 10" id="KW-0378">Hydrolase</keyword>
<dbReference type="InterPro" id="IPR011545">
    <property type="entry name" value="DEAD/DEAH_box_helicase_dom"/>
</dbReference>
<keyword evidence="4 10" id="KW-0347">Helicase</keyword>
<feature type="domain" description="DEAD-box RNA helicase Q" evidence="14">
    <location>
        <begin position="109"/>
        <end position="137"/>
    </location>
</feature>
<feature type="domain" description="Helicase C-terminal" evidence="13">
    <location>
        <begin position="343"/>
        <end position="504"/>
    </location>
</feature>
<dbReference type="FunFam" id="3.40.50.300:FF:000008">
    <property type="entry name" value="ATP-dependent RNA helicase RhlB"/>
    <property type="match status" value="1"/>
</dbReference>
<name>A0A672J139_SALFA</name>
<evidence type="ECO:0000259" key="12">
    <source>
        <dbReference type="PROSITE" id="PS51192"/>
    </source>
</evidence>
<dbReference type="PROSITE" id="PS51192">
    <property type="entry name" value="HELICASE_ATP_BIND_1"/>
    <property type="match status" value="1"/>
</dbReference>
<evidence type="ECO:0000256" key="11">
    <source>
        <dbReference type="SAM" id="MobiDB-lite"/>
    </source>
</evidence>
<keyword evidence="2 10" id="KW-0547">Nucleotide-binding</keyword>
<evidence type="ECO:0000313" key="15">
    <source>
        <dbReference type="Ensembl" id="ENSSFAP00005047923.1"/>
    </source>
</evidence>